<dbReference type="PIRSF" id="PIRSF006076">
    <property type="entry name" value="OM_assembly_OMP85"/>
    <property type="match status" value="1"/>
</dbReference>
<dbReference type="InterPro" id="IPR010827">
    <property type="entry name" value="BamA/TamA_POTRA"/>
</dbReference>
<dbReference type="GO" id="GO:0071709">
    <property type="term" value="P:membrane assembly"/>
    <property type="evidence" value="ECO:0007669"/>
    <property type="project" value="InterPro"/>
</dbReference>
<evidence type="ECO:0000313" key="10">
    <source>
        <dbReference type="EMBL" id="MDF2953506.1"/>
    </source>
</evidence>
<evidence type="ECO:0000256" key="7">
    <source>
        <dbReference type="ARBA" id="ARBA00023237"/>
    </source>
</evidence>
<evidence type="ECO:0000313" key="11">
    <source>
        <dbReference type="Proteomes" id="UP001144110"/>
    </source>
</evidence>
<dbReference type="HAMAP" id="MF_01430">
    <property type="entry name" value="OM_assembly_BamA"/>
    <property type="match status" value="1"/>
</dbReference>
<organism evidence="10 11">
    <name type="scientific">Candidatus Thermodesulfobacterium syntrophicum</name>
    <dbReference type="NCBI Taxonomy" id="3060442"/>
    <lineage>
        <taxon>Bacteria</taxon>
        <taxon>Pseudomonadati</taxon>
        <taxon>Thermodesulfobacteriota</taxon>
        <taxon>Thermodesulfobacteria</taxon>
        <taxon>Thermodesulfobacteriales</taxon>
        <taxon>Thermodesulfobacteriaceae</taxon>
        <taxon>Thermodesulfobacterium</taxon>
    </lineage>
</organism>
<evidence type="ECO:0000256" key="2">
    <source>
        <dbReference type="ARBA" id="ARBA00022452"/>
    </source>
</evidence>
<dbReference type="Pfam" id="PF01103">
    <property type="entry name" value="Omp85"/>
    <property type="match status" value="1"/>
</dbReference>
<dbReference type="InterPro" id="IPR023707">
    <property type="entry name" value="OM_assembly_BamA"/>
</dbReference>
<evidence type="ECO:0000259" key="9">
    <source>
        <dbReference type="PROSITE" id="PS51779"/>
    </source>
</evidence>
<dbReference type="EMBL" id="JAPHEG010000003">
    <property type="protein sequence ID" value="MDF2953506.1"/>
    <property type="molecule type" value="Genomic_DNA"/>
</dbReference>
<name>A0AAE3P431_9BACT</name>
<keyword evidence="3" id="KW-0812">Transmembrane</keyword>
<dbReference type="Gene3D" id="3.10.20.310">
    <property type="entry name" value="membrane protein fhac"/>
    <property type="match status" value="5"/>
</dbReference>
<keyword evidence="4" id="KW-0732">Signal</keyword>
<accession>A0AAE3P431</accession>
<sequence>MGASFLRKIGYTFFLFLFFLVFSNSLLAETSHFLIYSTRTYGDYLPESFLKIYLDNLKKKFSEEKMELEVKSFSHKEALNFLKVGSYSVIAEIKVITIKDNLSIEWKFYQFGKKEPRYFYVTGKRGNIEALVNETFKLIKSFLEKKQIIEKIKIAGNLRIGEDVIFPHIKTKEGDIFDPEKLNEDLKSIYKMGYFENVEVKVDEGTKGVIVTFEVKENPSVKEVVFKGNEKIKTQDLLKIVDIEEGQIVTPKELDKAIENIKMYYEQSGFLGTQVSITTEKVPPAQIRLVFNIKEGKKKYIKKIEFIGNKAFSDKKLKSYLSISEKTVFSPVKKITQYIRAFIHPEPLAEPGVYNVAFLHRDLGKIETAYKNKGYIDVKIGEPVVEEEPDGVIIKIPIDEGPQYKVGSVKINQNLFPEKEVYKMIQTSPGKIFSLKTLKEDESILTHLFADYGYAYTKVDTKIDKDTKNRQVNIVFNIDKGPVVYIGRIEIEGNTKTRDKVIRRELKVAEGWPYSASRLEKSEARLRRLGYFEEVKIEKEKGVKEEELNLKIKVKEMLTGSFAIGGGYSSYDKFVIMGDITERNFLGKGQRLTLSARLGAKTQRYAINFFEPYFRDSRYSLGWSLYNYEFVYEDFTKDSKGGGIKIGYNFTSELSGYIGYRYDDTKLEDLSEDVAQIILESKDINITSALQAGLIYDSRNRYFLPTKGWYHKLEMEFAGEYLGGESNFLKIVGEHQVYFPIFKLTGHINLGYGYITEGGAKKVPVYERFFLGGIRSIRGFKYGDVSPTDPKTGDKIGGTRMFYLQTETIFPLLKNINLNGVVFFDMGNVWDLKTGFQSSDLRKSIGVGLRWLSPFGPLRIEWGYNIDRKPDEDESNFNFQIGKEF</sequence>
<dbReference type="AlphaFoldDB" id="A0AAE3P431"/>
<dbReference type="PROSITE" id="PS51779">
    <property type="entry name" value="POTRA"/>
    <property type="match status" value="3"/>
</dbReference>
<dbReference type="InterPro" id="IPR034746">
    <property type="entry name" value="POTRA"/>
</dbReference>
<protein>
    <recommendedName>
        <fullName evidence="8">Outer membrane protein assembly factor BamA</fullName>
    </recommendedName>
</protein>
<evidence type="ECO:0000256" key="3">
    <source>
        <dbReference type="ARBA" id="ARBA00022692"/>
    </source>
</evidence>
<comment type="caution">
    <text evidence="10">The sequence shown here is derived from an EMBL/GenBank/DDBJ whole genome shotgun (WGS) entry which is preliminary data.</text>
</comment>
<dbReference type="PANTHER" id="PTHR12815:SF47">
    <property type="entry name" value="TRANSLOCATION AND ASSEMBLY MODULE SUBUNIT TAMA"/>
    <property type="match status" value="1"/>
</dbReference>
<comment type="subcellular location">
    <subcellularLocation>
        <location evidence="1">Membrane</location>
    </subcellularLocation>
</comment>
<evidence type="ECO:0000256" key="5">
    <source>
        <dbReference type="ARBA" id="ARBA00022737"/>
    </source>
</evidence>
<keyword evidence="2" id="KW-1134">Transmembrane beta strand</keyword>
<dbReference type="Gene3D" id="2.40.160.50">
    <property type="entry name" value="membrane protein fhac: a member of the omp85/tpsb transporter family"/>
    <property type="match status" value="1"/>
</dbReference>
<dbReference type="GO" id="GO:0009279">
    <property type="term" value="C:cell outer membrane"/>
    <property type="evidence" value="ECO:0007669"/>
    <property type="project" value="UniProtKB-UniRule"/>
</dbReference>
<reference evidence="10" key="1">
    <citation type="submission" date="2022-11" db="EMBL/GenBank/DDBJ databases">
        <title>Candidatus Alkanophaga archaea from heated hydrothermal vent sediment oxidize petroleum alkanes.</title>
        <authorList>
            <person name="Zehnle H."/>
            <person name="Laso-Perez R."/>
            <person name="Lipp J."/>
            <person name="Teske A."/>
            <person name="Wegener G."/>
        </authorList>
    </citation>
    <scope>NUCLEOTIDE SEQUENCE</scope>
    <source>
        <strain evidence="10">MCA70</strain>
    </source>
</reference>
<keyword evidence="7" id="KW-0998">Cell outer membrane</keyword>
<keyword evidence="6" id="KW-0472">Membrane</keyword>
<dbReference type="Proteomes" id="UP001144110">
    <property type="component" value="Unassembled WGS sequence"/>
</dbReference>
<evidence type="ECO:0000256" key="8">
    <source>
        <dbReference type="NCBIfam" id="TIGR03303"/>
    </source>
</evidence>
<evidence type="ECO:0000256" key="4">
    <source>
        <dbReference type="ARBA" id="ARBA00022729"/>
    </source>
</evidence>
<dbReference type="PANTHER" id="PTHR12815">
    <property type="entry name" value="SORTING AND ASSEMBLY MACHINERY SAMM50 PROTEIN FAMILY MEMBER"/>
    <property type="match status" value="1"/>
</dbReference>
<feature type="domain" description="POTRA" evidence="9">
    <location>
        <begin position="147"/>
        <end position="218"/>
    </location>
</feature>
<keyword evidence="5" id="KW-0677">Repeat</keyword>
<dbReference type="InterPro" id="IPR000184">
    <property type="entry name" value="Bac_surfAg_D15"/>
</dbReference>
<dbReference type="InterPro" id="IPR039910">
    <property type="entry name" value="D15-like"/>
</dbReference>
<dbReference type="NCBIfam" id="TIGR03303">
    <property type="entry name" value="OM_YaeT"/>
    <property type="match status" value="1"/>
</dbReference>
<proteinExistence type="inferred from homology"/>
<feature type="domain" description="POTRA" evidence="9">
    <location>
        <begin position="219"/>
        <end position="296"/>
    </location>
</feature>
<dbReference type="Pfam" id="PF07244">
    <property type="entry name" value="POTRA"/>
    <property type="match status" value="5"/>
</dbReference>
<feature type="domain" description="POTRA" evidence="9">
    <location>
        <begin position="484"/>
        <end position="557"/>
    </location>
</feature>
<gene>
    <name evidence="10" type="ORF">OD816_000751</name>
</gene>
<evidence type="ECO:0000256" key="1">
    <source>
        <dbReference type="ARBA" id="ARBA00004370"/>
    </source>
</evidence>
<evidence type="ECO:0000256" key="6">
    <source>
        <dbReference type="ARBA" id="ARBA00023136"/>
    </source>
</evidence>